<organism evidence="1 2">
    <name type="scientific">Plakobranchus ocellatus</name>
    <dbReference type="NCBI Taxonomy" id="259542"/>
    <lineage>
        <taxon>Eukaryota</taxon>
        <taxon>Metazoa</taxon>
        <taxon>Spiralia</taxon>
        <taxon>Lophotrochozoa</taxon>
        <taxon>Mollusca</taxon>
        <taxon>Gastropoda</taxon>
        <taxon>Heterobranchia</taxon>
        <taxon>Euthyneura</taxon>
        <taxon>Panpulmonata</taxon>
        <taxon>Sacoglossa</taxon>
        <taxon>Placobranchoidea</taxon>
        <taxon>Plakobranchidae</taxon>
        <taxon>Plakobranchus</taxon>
    </lineage>
</organism>
<dbReference type="GO" id="GO:0003964">
    <property type="term" value="F:RNA-directed DNA polymerase activity"/>
    <property type="evidence" value="ECO:0007669"/>
    <property type="project" value="UniProtKB-KW"/>
</dbReference>
<dbReference type="InterPro" id="IPR036691">
    <property type="entry name" value="Endo/exonu/phosph_ase_sf"/>
</dbReference>
<dbReference type="Proteomes" id="UP000735302">
    <property type="component" value="Unassembled WGS sequence"/>
</dbReference>
<keyword evidence="1" id="KW-0808">Transferase</keyword>
<keyword evidence="1" id="KW-0548">Nucleotidyltransferase</keyword>
<evidence type="ECO:0000313" key="1">
    <source>
        <dbReference type="EMBL" id="GFO06911.1"/>
    </source>
</evidence>
<sequence length="124" mass="13693">MSDRMSRSQYAVISTNAMATARNMLLYVLDVPRLVMSSVPVQLIPIARRPCLHAAAATISLEKTLIICFLYLLPNTPVSKLSLAELFEQLPMPFLVLGNFNAHSPAWGNSCHDGLGRCLEEFMA</sequence>
<keyword evidence="2" id="KW-1185">Reference proteome</keyword>
<dbReference type="SUPFAM" id="SSF56219">
    <property type="entry name" value="DNase I-like"/>
    <property type="match status" value="1"/>
</dbReference>
<gene>
    <name evidence="1" type="ORF">PoB_003341600</name>
</gene>
<dbReference type="EMBL" id="BLXT01003828">
    <property type="protein sequence ID" value="GFO06911.1"/>
    <property type="molecule type" value="Genomic_DNA"/>
</dbReference>
<name>A0AAV4A6S6_9GAST</name>
<accession>A0AAV4A6S6</accession>
<reference evidence="1 2" key="1">
    <citation type="journal article" date="2021" name="Elife">
        <title>Chloroplast acquisition without the gene transfer in kleptoplastic sea slugs, Plakobranchus ocellatus.</title>
        <authorList>
            <person name="Maeda T."/>
            <person name="Takahashi S."/>
            <person name="Yoshida T."/>
            <person name="Shimamura S."/>
            <person name="Takaki Y."/>
            <person name="Nagai Y."/>
            <person name="Toyoda A."/>
            <person name="Suzuki Y."/>
            <person name="Arimoto A."/>
            <person name="Ishii H."/>
            <person name="Satoh N."/>
            <person name="Nishiyama T."/>
            <person name="Hasebe M."/>
            <person name="Maruyama T."/>
            <person name="Minagawa J."/>
            <person name="Obokata J."/>
            <person name="Shigenobu S."/>
        </authorList>
    </citation>
    <scope>NUCLEOTIDE SEQUENCE [LARGE SCALE GENOMIC DNA]</scope>
</reference>
<keyword evidence="1" id="KW-0695">RNA-directed DNA polymerase</keyword>
<protein>
    <submittedName>
        <fullName evidence="1">RNA-directed DNA polymerase from mobile element jockey</fullName>
    </submittedName>
</protein>
<dbReference type="AlphaFoldDB" id="A0AAV4A6S6"/>
<proteinExistence type="predicted"/>
<evidence type="ECO:0000313" key="2">
    <source>
        <dbReference type="Proteomes" id="UP000735302"/>
    </source>
</evidence>
<comment type="caution">
    <text evidence="1">The sequence shown here is derived from an EMBL/GenBank/DDBJ whole genome shotgun (WGS) entry which is preliminary data.</text>
</comment>
<dbReference type="Gene3D" id="3.60.10.10">
    <property type="entry name" value="Endonuclease/exonuclease/phosphatase"/>
    <property type="match status" value="1"/>
</dbReference>